<proteinExistence type="predicted"/>
<dbReference type="CDD" id="cd10150">
    <property type="entry name" value="CobN_like"/>
    <property type="match status" value="1"/>
</dbReference>
<accession>A0A239NB24</accession>
<dbReference type="Proteomes" id="UP000199693">
    <property type="component" value="Unassembled WGS sequence"/>
</dbReference>
<dbReference type="NCBIfam" id="NF004644">
    <property type="entry name" value="PRK05989.2-2"/>
    <property type="match status" value="1"/>
</dbReference>
<feature type="domain" description="CobN/magnesium chelatase" evidence="3">
    <location>
        <begin position="124"/>
        <end position="1177"/>
    </location>
</feature>
<evidence type="ECO:0000259" key="3">
    <source>
        <dbReference type="Pfam" id="PF02514"/>
    </source>
</evidence>
<dbReference type="InterPro" id="IPR003672">
    <property type="entry name" value="CobN/Mg_chltase"/>
</dbReference>
<keyword evidence="1" id="KW-0472">Membrane</keyword>
<protein>
    <submittedName>
        <fullName evidence="4">Cobaltochelatase CobN subunit</fullName>
    </submittedName>
</protein>
<feature type="transmembrane region" description="Helical" evidence="1">
    <location>
        <begin position="1253"/>
        <end position="1273"/>
    </location>
</feature>
<feature type="signal peptide" evidence="2">
    <location>
        <begin position="1"/>
        <end position="19"/>
    </location>
</feature>
<keyword evidence="2" id="KW-0732">Signal</keyword>
<evidence type="ECO:0000256" key="1">
    <source>
        <dbReference type="SAM" id="Phobius"/>
    </source>
</evidence>
<dbReference type="Proteomes" id="UP000198309">
    <property type="component" value="Unassembled WGS sequence"/>
</dbReference>
<evidence type="ECO:0000313" key="5">
    <source>
        <dbReference type="EMBL" id="SNT51634.1"/>
    </source>
</evidence>
<sequence>MRRLLMFCCALMGCAGAWAEPAQVRVLSSDFVLPGKHQRLAGWARDAGVQLQGLRLGEGGEPDARWLDGADLLILDTPRPGDRAQVEQALGDLLQRRPLPWIRVGGGAPGFGNLPAPLAERLVGYYANGGEANLRHLFELLQRQHAGLPTDAVPAPQRLPQTGFYHPDAPAPFANLADYLAWATPRWAKDAPRIAFVIPRSAIADAQTAAIDELLRRSERHGQAPLALWFDDGDAQALTRSFAGAGIQALVNLQHLQNGPARRAEFLALDVPVLQTLGYRDGSEADWLAAASGIPPRTAAAFLGVPETWGMSDPLVISALEHGEPKLMAGQAEALLGKLDRLVRLRRLPTAQKHLALMFWNHPEGEKNIAASHLNVPASLARLSEALHGAGYQVPATSEAALIDTAQRLLGGYYRPDTLDALYRDGLAASLPLDAYLRWYDALPAPLREQLRQRWGEPGKHWALREIDGQRRFLFPAARLGNLLLLPQPPRAGRPGEAYHDSAVPPDHLYLAAYQFVREGFAADALIHFGTHGTQEWLPGKDRGLAAGDYPMRVLGDLPVFYPYIQDNVGEAIQARRRGRAVIVSHQTPSFAPAGLYDELRDLHHLIHEYQQLDEGAVRERSAEQIRAAVLASHLQDDLGWSEEAMRQEFPAFLAQLHDHLHGLAGAAMPLGLHTFGVAAAPELRLSTVMQQLGEPYYRALGLDPNELFARDFKALQENRAYRTLQRYLREDGDIGAVADPRLREQLLRARALDRQLGETGELEALLAGLAGRFVAPGPGGDPIRNPGVPSGRNLYAFEADKVPTRAAYEAGDEAFRQLLENYRAEHQGQAPDKLAFSLWSSETMRHLGIVESEVLHALGLRPRWDAGGRLLALDIVPAAELGRPRVDVVLQVTSVYRDQFDGFMRLLAQAIERLASLDEPGNPLAANSRALERRLREQGVAPDMAQRLSRLRLFGNAPGDYGTGLPQLALDSTRWDDDSALAEQFLGRLQYAYGSRDWGVKLDGGNLFAEQLKGVQAAILSRSSTLNGVLASDHPFEFLGGLSLAVRHLDGASPALYIADLRQREPRTTGAAQFLANELRGRYLNPQWISAMQREGYAGSLEMLDLANNLWGWQAADRSMVRADQWQALHDTFVMDRRQLGLAEWFQQHNPRAQAQIIERLAEAIRKGYWDASEQTRRELAERWQRLAAAGAGQGSEATTRAFIEQMAAGFGESAATAPADGATAAGAAEAVSGRVLEEVAPPQGGEPDASIRLALALLLVLFIVGAGRQVVINRRLMENRP</sequence>
<evidence type="ECO:0000256" key="2">
    <source>
        <dbReference type="SAM" id="SignalP"/>
    </source>
</evidence>
<evidence type="ECO:0000313" key="4">
    <source>
        <dbReference type="EMBL" id="SDK20072.1"/>
    </source>
</evidence>
<keyword evidence="1" id="KW-1133">Transmembrane helix</keyword>
<organism evidence="4 7">
    <name type="scientific">Pseudomonas delhiensis</name>
    <dbReference type="NCBI Taxonomy" id="366289"/>
    <lineage>
        <taxon>Bacteria</taxon>
        <taxon>Pseudomonadati</taxon>
        <taxon>Pseudomonadota</taxon>
        <taxon>Gammaproteobacteria</taxon>
        <taxon>Pseudomonadales</taxon>
        <taxon>Pseudomonadaceae</taxon>
        <taxon>Pseudomonas</taxon>
    </lineage>
</organism>
<keyword evidence="6" id="KW-1185">Reference proteome</keyword>
<dbReference type="EMBL" id="FNEC01000031">
    <property type="protein sequence ID" value="SDK20072.1"/>
    <property type="molecule type" value="Genomic_DNA"/>
</dbReference>
<dbReference type="EMBL" id="FZPC01000040">
    <property type="protein sequence ID" value="SNT51634.1"/>
    <property type="molecule type" value="Genomic_DNA"/>
</dbReference>
<dbReference type="PANTHER" id="PTHR44119">
    <property type="entry name" value="MAGNESIUM-CHELATASE SUBUNIT CHLH, CHLOROPLASTIC"/>
    <property type="match status" value="1"/>
</dbReference>
<gene>
    <name evidence="4" type="ORF">SAMN05216189_103152</name>
    <name evidence="5" type="ORF">SAMN06295949_14015</name>
</gene>
<dbReference type="RefSeq" id="WP_089394433.1">
    <property type="nucleotide sequence ID" value="NZ_FNEC01000031.1"/>
</dbReference>
<name>A0A239NB24_9PSED</name>
<dbReference type="PANTHER" id="PTHR44119:SF4">
    <property type="entry name" value="AEROBIC COBALTOCHELATASE SUBUNIT COBN"/>
    <property type="match status" value="1"/>
</dbReference>
<reference evidence="4 7" key="1">
    <citation type="submission" date="2016-10" db="EMBL/GenBank/DDBJ databases">
        <authorList>
            <person name="de Groot N.N."/>
        </authorList>
    </citation>
    <scope>NUCLEOTIDE SEQUENCE [LARGE SCALE GENOMIC DNA]</scope>
    <source>
        <strain evidence="4 7">CCM 7361</strain>
    </source>
</reference>
<keyword evidence="1" id="KW-0812">Transmembrane</keyword>
<feature type="chain" id="PRO_5030041097" evidence="2">
    <location>
        <begin position="20"/>
        <end position="1283"/>
    </location>
</feature>
<dbReference type="Pfam" id="PF02514">
    <property type="entry name" value="CobN-Mg_chel"/>
    <property type="match status" value="1"/>
</dbReference>
<reference evidence="5 6" key="2">
    <citation type="submission" date="2017-06" db="EMBL/GenBank/DDBJ databases">
        <authorList>
            <person name="Varghese N."/>
            <person name="Submissions S."/>
        </authorList>
    </citation>
    <scope>NUCLEOTIDE SEQUENCE [LARGE SCALE GENOMIC DNA]</scope>
    <source>
        <strain evidence="5 6">RLD-1</strain>
    </source>
</reference>
<evidence type="ECO:0000313" key="6">
    <source>
        <dbReference type="Proteomes" id="UP000198309"/>
    </source>
</evidence>
<evidence type="ECO:0000313" key="7">
    <source>
        <dbReference type="Proteomes" id="UP000199693"/>
    </source>
</evidence>